<sequence length="93" mass="10180">MSYLQSSSNPHRSSGRSTHIYIPTAEHTTYLLSSLSPHTTVATCLGNRPHIFTTVQDTPAPPLICKVAQQLLRSGHSCQEPNPDPGAGHRHRQ</sequence>
<accession>G3HFB6</accession>
<organism evidence="1 2">
    <name type="scientific">Cricetulus griseus</name>
    <name type="common">Chinese hamster</name>
    <name type="synonym">Cricetulus barabensis griseus</name>
    <dbReference type="NCBI Taxonomy" id="10029"/>
    <lineage>
        <taxon>Eukaryota</taxon>
        <taxon>Metazoa</taxon>
        <taxon>Chordata</taxon>
        <taxon>Craniata</taxon>
        <taxon>Vertebrata</taxon>
        <taxon>Euteleostomi</taxon>
        <taxon>Mammalia</taxon>
        <taxon>Eutheria</taxon>
        <taxon>Euarchontoglires</taxon>
        <taxon>Glires</taxon>
        <taxon>Rodentia</taxon>
        <taxon>Myomorpha</taxon>
        <taxon>Muroidea</taxon>
        <taxon>Cricetidae</taxon>
        <taxon>Cricetinae</taxon>
        <taxon>Cricetulus</taxon>
    </lineage>
</organism>
<reference evidence="2" key="1">
    <citation type="journal article" date="2011" name="Nat. Biotechnol.">
        <title>The genomic sequence of the Chinese hamster ovary (CHO)-K1 cell line.</title>
        <authorList>
            <person name="Xu X."/>
            <person name="Nagarajan H."/>
            <person name="Lewis N.E."/>
            <person name="Pan S."/>
            <person name="Cai Z."/>
            <person name="Liu X."/>
            <person name="Chen W."/>
            <person name="Xie M."/>
            <person name="Wang W."/>
            <person name="Hammond S."/>
            <person name="Andersen M.R."/>
            <person name="Neff N."/>
            <person name="Passarelli B."/>
            <person name="Koh W."/>
            <person name="Fan H.C."/>
            <person name="Wang J."/>
            <person name="Gui Y."/>
            <person name="Lee K.H."/>
            <person name="Betenbaugh M.J."/>
            <person name="Quake S.R."/>
            <person name="Famili I."/>
            <person name="Palsson B.O."/>
            <person name="Wang J."/>
        </authorList>
    </citation>
    <scope>NUCLEOTIDE SEQUENCE [LARGE SCALE GENOMIC DNA]</scope>
    <source>
        <strain evidence="2">CHO K1 cell line</strain>
    </source>
</reference>
<dbReference type="AlphaFoldDB" id="G3HFB6"/>
<evidence type="ECO:0000313" key="1">
    <source>
        <dbReference type="EMBL" id="EGV99540.1"/>
    </source>
</evidence>
<dbReference type="InParanoid" id="G3HFB6"/>
<evidence type="ECO:0000313" key="2">
    <source>
        <dbReference type="Proteomes" id="UP000001075"/>
    </source>
</evidence>
<dbReference type="EMBL" id="JH000325">
    <property type="protein sequence ID" value="EGV99540.1"/>
    <property type="molecule type" value="Genomic_DNA"/>
</dbReference>
<name>G3HFB6_CRIGR</name>
<protein>
    <submittedName>
        <fullName evidence="1">Uncharacterized protein</fullName>
    </submittedName>
</protein>
<dbReference type="Proteomes" id="UP000001075">
    <property type="component" value="Unassembled WGS sequence"/>
</dbReference>
<proteinExistence type="predicted"/>
<gene>
    <name evidence="1" type="ORF">I79_009272</name>
</gene>